<evidence type="ECO:0008006" key="3">
    <source>
        <dbReference type="Google" id="ProtNLM"/>
    </source>
</evidence>
<proteinExistence type="predicted"/>
<accession>A0A7Y9LMJ8</accession>
<dbReference type="Gene3D" id="2.40.160.130">
    <property type="entry name" value="Capsule assembly protein Wzi"/>
    <property type="match status" value="1"/>
</dbReference>
<organism evidence="1 2">
    <name type="scientific">Pigmentiphaga litoralis</name>
    <dbReference type="NCBI Taxonomy" id="516702"/>
    <lineage>
        <taxon>Bacteria</taxon>
        <taxon>Pseudomonadati</taxon>
        <taxon>Pseudomonadota</taxon>
        <taxon>Betaproteobacteria</taxon>
        <taxon>Burkholderiales</taxon>
        <taxon>Alcaligenaceae</taxon>
        <taxon>Pigmentiphaga</taxon>
    </lineage>
</organism>
<name>A0A7Y9LMJ8_9BURK</name>
<keyword evidence="2" id="KW-1185">Reference proteome</keyword>
<dbReference type="AlphaFoldDB" id="A0A7Y9LMJ8"/>
<reference evidence="1 2" key="1">
    <citation type="submission" date="2020-07" db="EMBL/GenBank/DDBJ databases">
        <title>Genomic Encyclopedia of Type Strains, Phase IV (KMG-V): Genome sequencing to study the core and pangenomes of soil and plant-associated prokaryotes.</title>
        <authorList>
            <person name="Whitman W."/>
        </authorList>
    </citation>
    <scope>NUCLEOTIDE SEQUENCE [LARGE SCALE GENOMIC DNA]</scope>
    <source>
        <strain evidence="1 2">SAS40</strain>
    </source>
</reference>
<dbReference type="Proteomes" id="UP000542125">
    <property type="component" value="Unassembled WGS sequence"/>
</dbReference>
<dbReference type="InterPro" id="IPR038636">
    <property type="entry name" value="Wzi_sf"/>
</dbReference>
<dbReference type="EMBL" id="JACBYR010000001">
    <property type="protein sequence ID" value="NYE82183.1"/>
    <property type="molecule type" value="Genomic_DNA"/>
</dbReference>
<evidence type="ECO:0000313" key="2">
    <source>
        <dbReference type="Proteomes" id="UP000542125"/>
    </source>
</evidence>
<dbReference type="RefSeq" id="WP_179584791.1">
    <property type="nucleotide sequence ID" value="NZ_JACBYR010000001.1"/>
</dbReference>
<dbReference type="InterPro" id="IPR026950">
    <property type="entry name" value="Caps_assemb_Wzi"/>
</dbReference>
<sequence length="485" mass="52051">MSPPAFAQTAVMVEAGNQSLRDDIQWLIDRGIIDLTTSTWPMPLSALESALASRRVANMSRGDQHAMAAVESYVAQQRRSFVGVTAGLNTDRVPQLGFDATTRARAGVGAYGQASTEGFAGKVQVNGLADTITNRQSNVNLEGSYAAAAALGQVLYVGQLAHFWGPGQDGSLNWGNAATAIPGIGLQRGAQTAFENKWLSWIGPWGYDLFVGQMQHNTAVPQAKVLNMRAFARPVQGLEIGLSRFIQFGGKGRPNNLGAVWDAVTGNSNIDDPNAIGTDPSNELSGIDARYTFSLAGNPLTIYTQLTGEDEAGGLPSRYLGQVGAQFKHMVGTTRMQWYAEAADTTARRLFGLQDGLRGYAYNHGSYTNGLYHDQLPIGHSIGGDGQLLSGGVTVVPDDYRYFSRYSAKILHAQVNRSSLPINQAFDRSDKFYGGEFAYSWMLKPATFKAGVTVLRSVHGNTNDAFSLMLSMNVPLGGGSTMSAR</sequence>
<dbReference type="Pfam" id="PF14052">
    <property type="entry name" value="Caps_assemb_Wzi"/>
    <property type="match status" value="1"/>
</dbReference>
<comment type="caution">
    <text evidence="1">The sequence shown here is derived from an EMBL/GenBank/DDBJ whole genome shotgun (WGS) entry which is preliminary data.</text>
</comment>
<protein>
    <recommendedName>
        <fullName evidence="3">Capsule assembly Wzi family protein</fullName>
    </recommendedName>
</protein>
<gene>
    <name evidence="1" type="ORF">FHW18_001454</name>
</gene>
<evidence type="ECO:0000313" key="1">
    <source>
        <dbReference type="EMBL" id="NYE82183.1"/>
    </source>
</evidence>